<dbReference type="VEuPathDB" id="FungiDB:F503_02559"/>
<keyword evidence="3" id="KW-1185">Reference proteome</keyword>
<proteinExistence type="predicted"/>
<sequence length="350" mass="39249">MAKARNLVICFDAFGTLFKIKQPIEQQYGDIARRQFGLDDPGMTDDQLRASFRAAFKTASRQHPNYGHTSNMGATAWWTSVINDTFRPFAGDLPRGLAPRLIERFASSEAYTMAPQLTTLLRELQLQKRYDQIVVGVITNSDDRVPDILMSMGLRVRPLRYGQSQDQDQDQDDQLLDGQDPEGLGKLTEQNEASIGQSSHPNPNAENDIDFHCMSYDVGVEKPDPRIFRAAEGLLPVVLASKQKRNIKGLHAALQQSIGHKGSHDTPPFSLKDWDRMYVGDEWEKDVVGAQTAGWFPVLLQDEGERSQNDNTRGIQLLTQLPPQTVGELAKQYVVVGIDSIASLLEWLKR</sequence>
<dbReference type="EMBL" id="KE148153">
    <property type="protein sequence ID" value="EPE06431.1"/>
    <property type="molecule type" value="Genomic_DNA"/>
</dbReference>
<accession>S3C3R6</accession>
<dbReference type="PANTHER" id="PTHR46191">
    <property type="match status" value="1"/>
</dbReference>
<dbReference type="InterPro" id="IPR044924">
    <property type="entry name" value="HAD-SF_hydro_IA_REG-2-like_cap"/>
</dbReference>
<dbReference type="Proteomes" id="UP000016923">
    <property type="component" value="Unassembled WGS sequence"/>
</dbReference>
<dbReference type="Gene3D" id="3.40.50.1000">
    <property type="entry name" value="HAD superfamily/HAD-like"/>
    <property type="match status" value="1"/>
</dbReference>
<dbReference type="HOGENOM" id="CLU_045011_8_0_1"/>
<reference evidence="2 3" key="1">
    <citation type="journal article" date="2013" name="BMC Genomics">
        <title>The genome and transcriptome of the pine saprophyte Ophiostoma piceae, and a comparison with the bark beetle-associated pine pathogen Grosmannia clavigera.</title>
        <authorList>
            <person name="Haridas S."/>
            <person name="Wang Y."/>
            <person name="Lim L."/>
            <person name="Massoumi Alamouti S."/>
            <person name="Jackman S."/>
            <person name="Docking R."/>
            <person name="Robertson G."/>
            <person name="Birol I."/>
            <person name="Bohlmann J."/>
            <person name="Breuil C."/>
        </authorList>
    </citation>
    <scope>NUCLEOTIDE SEQUENCE [LARGE SCALE GENOMIC DNA]</scope>
    <source>
        <strain evidence="2 3">UAMH 11346</strain>
    </source>
</reference>
<evidence type="ECO:0000313" key="3">
    <source>
        <dbReference type="Proteomes" id="UP000016923"/>
    </source>
</evidence>
<dbReference type="Pfam" id="PF00702">
    <property type="entry name" value="Hydrolase"/>
    <property type="match status" value="1"/>
</dbReference>
<gene>
    <name evidence="2" type="ORF">F503_02559</name>
</gene>
<dbReference type="InterPro" id="IPR023214">
    <property type="entry name" value="HAD_sf"/>
</dbReference>
<dbReference type="SUPFAM" id="SSF56784">
    <property type="entry name" value="HAD-like"/>
    <property type="match status" value="1"/>
</dbReference>
<dbReference type="AlphaFoldDB" id="S3C3R6"/>
<organism evidence="2 3">
    <name type="scientific">Ophiostoma piceae (strain UAMH 11346)</name>
    <name type="common">Sap stain fungus</name>
    <dbReference type="NCBI Taxonomy" id="1262450"/>
    <lineage>
        <taxon>Eukaryota</taxon>
        <taxon>Fungi</taxon>
        <taxon>Dikarya</taxon>
        <taxon>Ascomycota</taxon>
        <taxon>Pezizomycotina</taxon>
        <taxon>Sordariomycetes</taxon>
        <taxon>Sordariomycetidae</taxon>
        <taxon>Ophiostomatales</taxon>
        <taxon>Ophiostomataceae</taxon>
        <taxon>Ophiostoma</taxon>
    </lineage>
</organism>
<dbReference type="PANTHER" id="PTHR46191:SF2">
    <property type="entry name" value="HALOACID DEHALOGENASE-LIKE HYDROLASE DOMAIN-CONTAINING PROTEIN 3"/>
    <property type="match status" value="1"/>
</dbReference>
<dbReference type="InterPro" id="IPR036412">
    <property type="entry name" value="HAD-like_sf"/>
</dbReference>
<dbReference type="OrthoDB" id="444127at2759"/>
<dbReference type="GO" id="GO:0005634">
    <property type="term" value="C:nucleus"/>
    <property type="evidence" value="ECO:0007669"/>
    <property type="project" value="TreeGrafter"/>
</dbReference>
<dbReference type="Gene3D" id="1.10.150.720">
    <property type="entry name" value="Haloacid dehalogenase-like hydrolase"/>
    <property type="match status" value="1"/>
</dbReference>
<name>S3C3R6_OPHP1</name>
<dbReference type="STRING" id="1262450.S3C3R6"/>
<evidence type="ECO:0000313" key="2">
    <source>
        <dbReference type="EMBL" id="EPE06431.1"/>
    </source>
</evidence>
<evidence type="ECO:0000256" key="1">
    <source>
        <dbReference type="SAM" id="MobiDB-lite"/>
    </source>
</evidence>
<dbReference type="eggNOG" id="KOG3085">
    <property type="taxonomic scope" value="Eukaryota"/>
</dbReference>
<feature type="region of interest" description="Disordered" evidence="1">
    <location>
        <begin position="161"/>
        <end position="186"/>
    </location>
</feature>
<dbReference type="InterPro" id="IPR051828">
    <property type="entry name" value="HAD-like_hydrolase_domain"/>
</dbReference>
<protein>
    <submittedName>
        <fullName evidence="2">Haloacid dehalogenase</fullName>
    </submittedName>
</protein>
<dbReference type="OMA" id="PCPDYAR"/>